<dbReference type="GO" id="GO:0043565">
    <property type="term" value="F:sequence-specific DNA binding"/>
    <property type="evidence" value="ECO:0007669"/>
    <property type="project" value="InterPro"/>
</dbReference>
<dbReference type="InterPro" id="IPR000700">
    <property type="entry name" value="PAS-assoc_C"/>
</dbReference>
<keyword evidence="10" id="KW-1185">Reference proteome</keyword>
<dbReference type="InterPro" id="IPR002078">
    <property type="entry name" value="Sigma_54_int"/>
</dbReference>
<dbReference type="Gene3D" id="1.10.10.60">
    <property type="entry name" value="Homeodomain-like"/>
    <property type="match status" value="1"/>
</dbReference>
<dbReference type="PANTHER" id="PTHR32071">
    <property type="entry name" value="TRANSCRIPTIONAL REGULATORY PROTEIN"/>
    <property type="match status" value="1"/>
</dbReference>
<dbReference type="Pfam" id="PF00989">
    <property type="entry name" value="PAS"/>
    <property type="match status" value="2"/>
</dbReference>
<feature type="domain" description="PAS" evidence="7">
    <location>
        <begin position="6"/>
        <end position="51"/>
    </location>
</feature>
<dbReference type="SMART" id="SM00091">
    <property type="entry name" value="PAS"/>
    <property type="match status" value="2"/>
</dbReference>
<dbReference type="InterPro" id="IPR000014">
    <property type="entry name" value="PAS"/>
</dbReference>
<dbReference type="SUPFAM" id="SSF46689">
    <property type="entry name" value="Homeodomain-like"/>
    <property type="match status" value="1"/>
</dbReference>
<keyword evidence="5" id="KW-0804">Transcription</keyword>
<dbReference type="EMBL" id="CP059066">
    <property type="protein sequence ID" value="QSQ10065.1"/>
    <property type="molecule type" value="Genomic_DNA"/>
</dbReference>
<evidence type="ECO:0000259" key="8">
    <source>
        <dbReference type="PROSITE" id="PS50113"/>
    </source>
</evidence>
<dbReference type="CDD" id="cd00009">
    <property type="entry name" value="AAA"/>
    <property type="match status" value="1"/>
</dbReference>
<dbReference type="KEGG" id="kme:H0A61_02457"/>
<feature type="domain" description="PAS" evidence="7">
    <location>
        <begin position="124"/>
        <end position="180"/>
    </location>
</feature>
<dbReference type="NCBIfam" id="TIGR00229">
    <property type="entry name" value="sensory_box"/>
    <property type="match status" value="2"/>
</dbReference>
<dbReference type="InterPro" id="IPR025944">
    <property type="entry name" value="Sigma_54_int_dom_CS"/>
</dbReference>
<sequence length="578" mass="65291">MYNSISKWEMEVILNSIYNGIIAINNKGIITIFNKAAEKILNIKAEDARGKYIKDIVPNTRLHIILKTRTAEIDQQQIVGNTTIITSRIPIIDGDGNLIGAVAIFRDISELKKLANELTNLREIESMLKAIINSTQDAISVVDEHGKGILVNPAYTRLTGLTEKDVIGKPATVDIAEGESMHMQVLRTGKPVWGVAMKVGPNKKEVVVNVAPIMVDGKLKGSVGVIHDISEIKRLNDELDKAKKLIRHLEAKYTFDDIIGESEIMQTIIEHAKKIADTPATVLLRGESGTGKELFAHAIHNQSKRRHNQFIRVNCAALSDPLLESELFGYIEGAFTGAKKGGKKGLFEQANGGTIFLDEIGEIKHNLQTKLLRVLQEKEIVRVGDTRTIEVDVRIIAATNVDLEEAVKSGKFREDLYYRLNVLPLYIPPLRKRKEDIPLLVEHLIRKYNQEYGRSVEKISEEALKILVEYNWPGNVRELENIISRAMINMKYVENVIQEKHLPILENNKYFLNDEFGEKSVLTDDNYVYKTLKEIIEDKEKEIIKHILKKTGGNKTEAAKKLGIAIRSLYYKLEKYEL</sequence>
<dbReference type="PROSITE" id="PS00676">
    <property type="entry name" value="SIGMA54_INTERACT_2"/>
    <property type="match status" value="1"/>
</dbReference>
<dbReference type="InterPro" id="IPR002197">
    <property type="entry name" value="HTH_Fis"/>
</dbReference>
<dbReference type="InterPro" id="IPR025662">
    <property type="entry name" value="Sigma_54_int_dom_ATP-bd_1"/>
</dbReference>
<name>A0A8A0RNU1_9FIRM</name>
<dbReference type="SMART" id="SM00382">
    <property type="entry name" value="AAA"/>
    <property type="match status" value="1"/>
</dbReference>
<evidence type="ECO:0000313" key="9">
    <source>
        <dbReference type="EMBL" id="QSQ10065.1"/>
    </source>
</evidence>
<dbReference type="GO" id="GO:0005524">
    <property type="term" value="F:ATP binding"/>
    <property type="evidence" value="ECO:0007669"/>
    <property type="project" value="UniProtKB-KW"/>
</dbReference>
<keyword evidence="2" id="KW-0067">ATP-binding</keyword>
<reference evidence="9" key="1">
    <citation type="submission" date="2020-07" db="EMBL/GenBank/DDBJ databases">
        <title>Koleobacter methoxysyntrophicus gen. nov., sp. nov., a novel anaerobic bacterium isolated from deep subsurface oil field and proposal of Koleobacterales ord. nov. in the phylum Firmicutes.</title>
        <authorList>
            <person name="Sakamoto S."/>
            <person name="Tamaki H."/>
        </authorList>
    </citation>
    <scope>NUCLEOTIDE SEQUENCE</scope>
    <source>
        <strain evidence="9">NRmbB1</strain>
    </source>
</reference>
<proteinExistence type="predicted"/>
<dbReference type="InterPro" id="IPR013767">
    <property type="entry name" value="PAS_fold"/>
</dbReference>
<evidence type="ECO:0000256" key="4">
    <source>
        <dbReference type="ARBA" id="ARBA00023125"/>
    </source>
</evidence>
<dbReference type="InterPro" id="IPR003593">
    <property type="entry name" value="AAA+_ATPase"/>
</dbReference>
<evidence type="ECO:0000313" key="10">
    <source>
        <dbReference type="Proteomes" id="UP000662904"/>
    </source>
</evidence>
<dbReference type="AlphaFoldDB" id="A0A8A0RNU1"/>
<dbReference type="InterPro" id="IPR035965">
    <property type="entry name" value="PAS-like_dom_sf"/>
</dbReference>
<dbReference type="Gene3D" id="3.40.50.300">
    <property type="entry name" value="P-loop containing nucleotide triphosphate hydrolases"/>
    <property type="match status" value="1"/>
</dbReference>
<dbReference type="FunFam" id="3.40.50.300:FF:000006">
    <property type="entry name" value="DNA-binding transcriptional regulator NtrC"/>
    <property type="match status" value="1"/>
</dbReference>
<dbReference type="Gene3D" id="3.30.450.20">
    <property type="entry name" value="PAS domain"/>
    <property type="match status" value="2"/>
</dbReference>
<evidence type="ECO:0000256" key="5">
    <source>
        <dbReference type="ARBA" id="ARBA00023163"/>
    </source>
</evidence>
<evidence type="ECO:0000256" key="3">
    <source>
        <dbReference type="ARBA" id="ARBA00023015"/>
    </source>
</evidence>
<keyword evidence="3" id="KW-0805">Transcription regulation</keyword>
<keyword evidence="4" id="KW-0238">DNA-binding</keyword>
<dbReference type="RefSeq" id="WP_206707388.1">
    <property type="nucleotide sequence ID" value="NZ_CP059066.1"/>
</dbReference>
<feature type="domain" description="PAC" evidence="8">
    <location>
        <begin position="69"/>
        <end position="120"/>
    </location>
</feature>
<dbReference type="CDD" id="cd00130">
    <property type="entry name" value="PAS"/>
    <property type="match status" value="2"/>
</dbReference>
<dbReference type="GO" id="GO:0006355">
    <property type="term" value="P:regulation of DNA-templated transcription"/>
    <property type="evidence" value="ECO:0007669"/>
    <property type="project" value="InterPro"/>
</dbReference>
<gene>
    <name evidence="9" type="primary">rocR_7</name>
    <name evidence="9" type="ORF">H0A61_02457</name>
</gene>
<dbReference type="PROSITE" id="PS50112">
    <property type="entry name" value="PAS"/>
    <property type="match status" value="2"/>
</dbReference>
<dbReference type="SUPFAM" id="SSF52540">
    <property type="entry name" value="P-loop containing nucleoside triphosphate hydrolases"/>
    <property type="match status" value="1"/>
</dbReference>
<dbReference type="PRINTS" id="PR01590">
    <property type="entry name" value="HTHFIS"/>
</dbReference>
<organism evidence="9 10">
    <name type="scientific">Koleobacter methoxysyntrophicus</name>
    <dbReference type="NCBI Taxonomy" id="2751313"/>
    <lineage>
        <taxon>Bacteria</taxon>
        <taxon>Bacillati</taxon>
        <taxon>Bacillota</taxon>
        <taxon>Clostridia</taxon>
        <taxon>Koleobacterales</taxon>
        <taxon>Koleobacteraceae</taxon>
        <taxon>Koleobacter</taxon>
    </lineage>
</organism>
<dbReference type="InterPro" id="IPR025943">
    <property type="entry name" value="Sigma_54_int_dom_ATP-bd_2"/>
</dbReference>
<dbReference type="InterPro" id="IPR027417">
    <property type="entry name" value="P-loop_NTPase"/>
</dbReference>
<dbReference type="PANTHER" id="PTHR32071:SF121">
    <property type="entry name" value="SIGMA L-DEPENDENT TRANSCRIPTIONAL REGULATOR YQIR-RELATED"/>
    <property type="match status" value="1"/>
</dbReference>
<dbReference type="InterPro" id="IPR009057">
    <property type="entry name" value="Homeodomain-like_sf"/>
</dbReference>
<evidence type="ECO:0000259" key="7">
    <source>
        <dbReference type="PROSITE" id="PS50112"/>
    </source>
</evidence>
<protein>
    <submittedName>
        <fullName evidence="9">Arginine utilization regulatory protein RocR</fullName>
    </submittedName>
</protein>
<dbReference type="PROSITE" id="PS50045">
    <property type="entry name" value="SIGMA54_INTERACT_4"/>
    <property type="match status" value="1"/>
</dbReference>
<evidence type="ECO:0000259" key="6">
    <source>
        <dbReference type="PROSITE" id="PS50045"/>
    </source>
</evidence>
<accession>A0A8A0RNU1</accession>
<keyword evidence="1" id="KW-0547">Nucleotide-binding</keyword>
<feature type="domain" description="Sigma-54 factor interaction" evidence="6">
    <location>
        <begin position="258"/>
        <end position="488"/>
    </location>
</feature>
<dbReference type="Gene3D" id="1.10.8.60">
    <property type="match status" value="1"/>
</dbReference>
<dbReference type="Pfam" id="PF00158">
    <property type="entry name" value="Sigma54_activat"/>
    <property type="match status" value="1"/>
</dbReference>
<evidence type="ECO:0000256" key="2">
    <source>
        <dbReference type="ARBA" id="ARBA00022840"/>
    </source>
</evidence>
<dbReference type="PROSITE" id="PS00688">
    <property type="entry name" value="SIGMA54_INTERACT_3"/>
    <property type="match status" value="1"/>
</dbReference>
<dbReference type="Pfam" id="PF25601">
    <property type="entry name" value="AAA_lid_14"/>
    <property type="match status" value="1"/>
</dbReference>
<dbReference type="Proteomes" id="UP000662904">
    <property type="component" value="Chromosome"/>
</dbReference>
<dbReference type="SUPFAM" id="SSF55785">
    <property type="entry name" value="PYP-like sensor domain (PAS domain)"/>
    <property type="match status" value="2"/>
</dbReference>
<dbReference type="InterPro" id="IPR058031">
    <property type="entry name" value="AAA_lid_NorR"/>
</dbReference>
<evidence type="ECO:0000256" key="1">
    <source>
        <dbReference type="ARBA" id="ARBA00022741"/>
    </source>
</evidence>
<dbReference type="Pfam" id="PF02954">
    <property type="entry name" value="HTH_8"/>
    <property type="match status" value="1"/>
</dbReference>
<dbReference type="PROSITE" id="PS00675">
    <property type="entry name" value="SIGMA54_INTERACT_1"/>
    <property type="match status" value="1"/>
</dbReference>
<dbReference type="PROSITE" id="PS50113">
    <property type="entry name" value="PAC"/>
    <property type="match status" value="1"/>
</dbReference>